<dbReference type="AlphaFoldDB" id="A0A5J5K6F9"/>
<keyword evidence="2" id="KW-1185">Reference proteome</keyword>
<gene>
    <name evidence="1" type="ORF">F5972_10730</name>
</gene>
<organism evidence="1 2">
    <name type="scientific">Microbispora cellulosiformans</name>
    <dbReference type="NCBI Taxonomy" id="2614688"/>
    <lineage>
        <taxon>Bacteria</taxon>
        <taxon>Bacillati</taxon>
        <taxon>Actinomycetota</taxon>
        <taxon>Actinomycetes</taxon>
        <taxon>Streptosporangiales</taxon>
        <taxon>Streptosporangiaceae</taxon>
        <taxon>Microbispora</taxon>
    </lineage>
</organism>
<proteinExistence type="predicted"/>
<evidence type="ECO:0000313" key="1">
    <source>
        <dbReference type="EMBL" id="KAA9380072.1"/>
    </source>
</evidence>
<protein>
    <submittedName>
        <fullName evidence="1">Uncharacterized protein</fullName>
    </submittedName>
</protein>
<accession>A0A5J5K6F9</accession>
<reference evidence="1 2" key="1">
    <citation type="submission" date="2019-09" db="EMBL/GenBank/DDBJ databases">
        <title>Screening of Novel Bioactive Compounds from Soil-Associated.</title>
        <authorList>
            <person name="Gong X."/>
        </authorList>
    </citation>
    <scope>NUCLEOTIDE SEQUENCE [LARGE SCALE GENOMIC DNA]</scope>
    <source>
        <strain evidence="1 2">Gxj-6</strain>
    </source>
</reference>
<comment type="caution">
    <text evidence="1">The sequence shown here is derived from an EMBL/GenBank/DDBJ whole genome shotgun (WGS) entry which is preliminary data.</text>
</comment>
<dbReference type="EMBL" id="VYTZ01000003">
    <property type="protein sequence ID" value="KAA9380072.1"/>
    <property type="molecule type" value="Genomic_DNA"/>
</dbReference>
<dbReference type="RefSeq" id="WP_150933282.1">
    <property type="nucleotide sequence ID" value="NZ_VYTZ01000003.1"/>
</dbReference>
<name>A0A5J5K6F9_9ACTN</name>
<sequence>MSDQFQHSVFTRHAQMHMGPGDLHVHNNYFNTLADRQGQPFRSFAADHLLWLRRNFVPPPGFGQAREILASQRTVLLDGAPGSGRVAAAQMLLHELRTGEDTFRELPLNDDESRPLLALDGIAYDTLLLLDLSEVEEKVWVRAHEELHSVRAEVYRHQARLVVLLPYGRATRLVPALVPYRVMIGRPQELEVLRRYLRRNGLAPGVISQPAPAVVAAFLGRRPPMEDIARFAGLVIDARAKAGGAEDYAAWCQEAYAALGGREAEVADSLRELQDGSLRALLLATAMLHGAHADAVHNAAVSLLATVGHPQEDLPVLQHAGLVERFREIGAERDGKGCVRFKVLEFDRAVRVYSWTQLPDLRQALLEWVGTTVMSTELTEADRDQLVERFTELCLQDRYRQMLVPLVLTWTAKAANRAGTRAAVQLLTKALQDQRQGWFFRRQIYEWSTRTGLPDALAEVIISLCTEVMAVHHPYEAVVRLHHMARREHQGTTRARDALIQLVRADRRLLRLMFDRLDYQFSGNNTYEADPDLFLEMTDPGLLTATEGRSRSLVTQEAVRKQLTNGWDVVFGRRPEDAWSPAARRWLLAAGAGGPYQDALLDVLIDGGARRTDALARLYVMASELERSLPPPDESEVWFRDRVLQKINIAQGVQVA</sequence>
<evidence type="ECO:0000313" key="2">
    <source>
        <dbReference type="Proteomes" id="UP000327011"/>
    </source>
</evidence>
<dbReference type="Proteomes" id="UP000327011">
    <property type="component" value="Unassembled WGS sequence"/>
</dbReference>